<evidence type="ECO:0000313" key="3">
    <source>
        <dbReference type="Proteomes" id="UP000215902"/>
    </source>
</evidence>
<keyword evidence="3" id="KW-1185">Reference proteome</keyword>
<dbReference type="EMBL" id="NIVC01003425">
    <property type="protein sequence ID" value="PAA51465.1"/>
    <property type="molecule type" value="Genomic_DNA"/>
</dbReference>
<evidence type="ECO:0000313" key="2">
    <source>
        <dbReference type="EMBL" id="PAA51465.1"/>
    </source>
</evidence>
<organism evidence="2 3">
    <name type="scientific">Macrostomum lignano</name>
    <dbReference type="NCBI Taxonomy" id="282301"/>
    <lineage>
        <taxon>Eukaryota</taxon>
        <taxon>Metazoa</taxon>
        <taxon>Spiralia</taxon>
        <taxon>Lophotrochozoa</taxon>
        <taxon>Platyhelminthes</taxon>
        <taxon>Rhabditophora</taxon>
        <taxon>Macrostomorpha</taxon>
        <taxon>Macrostomida</taxon>
        <taxon>Macrostomidae</taxon>
        <taxon>Macrostomum</taxon>
    </lineage>
</organism>
<evidence type="ECO:0000256" key="1">
    <source>
        <dbReference type="SAM" id="MobiDB-lite"/>
    </source>
</evidence>
<feature type="compositionally biased region" description="Polar residues" evidence="1">
    <location>
        <begin position="101"/>
        <end position="114"/>
    </location>
</feature>
<sequence length="195" mass="21332">TTLPAGKAVLLQFSVQGVKRTVAQLQEQLLEVIDIVAKADEEAAGMLPMPAAMGCHVRPAAECSAAVEKLIAKKLQPAAPASRPVSVSRRKRGPQRREAGSQDQEAAGPSNNPAPRSLANLPDIVGKRIELLYEYTDGEQWEEGVVQRELPSSTHRQDILDRKFEVAFDNYPGELHAVDLYKDYLGSTLNVLSEY</sequence>
<dbReference type="AlphaFoldDB" id="A0A267DQI3"/>
<reference evidence="2 3" key="1">
    <citation type="submission" date="2017-06" db="EMBL/GenBank/DDBJ databases">
        <title>A platform for efficient transgenesis in Macrostomum lignano, a flatworm model organism for stem cell research.</title>
        <authorList>
            <person name="Berezikov E."/>
        </authorList>
    </citation>
    <scope>NUCLEOTIDE SEQUENCE [LARGE SCALE GENOMIC DNA]</scope>
    <source>
        <strain evidence="2">DV1</strain>
        <tissue evidence="2">Whole organism</tissue>
    </source>
</reference>
<feature type="non-terminal residue" evidence="2">
    <location>
        <position position="1"/>
    </location>
</feature>
<accession>A0A267DQI3</accession>
<proteinExistence type="predicted"/>
<name>A0A267DQI3_9PLAT</name>
<comment type="caution">
    <text evidence="2">The sequence shown here is derived from an EMBL/GenBank/DDBJ whole genome shotgun (WGS) entry which is preliminary data.</text>
</comment>
<gene>
    <name evidence="2" type="ORF">BOX15_Mlig003172g2</name>
</gene>
<dbReference type="Proteomes" id="UP000215902">
    <property type="component" value="Unassembled WGS sequence"/>
</dbReference>
<protein>
    <submittedName>
        <fullName evidence="2">Uncharacterized protein</fullName>
    </submittedName>
</protein>
<feature type="region of interest" description="Disordered" evidence="1">
    <location>
        <begin position="77"/>
        <end position="119"/>
    </location>
</feature>